<protein>
    <submittedName>
        <fullName evidence="2">Uncharacterized protein</fullName>
    </submittedName>
</protein>
<proteinExistence type="predicted"/>
<feature type="region of interest" description="Disordered" evidence="1">
    <location>
        <begin position="36"/>
        <end position="76"/>
    </location>
</feature>
<comment type="caution">
    <text evidence="2">The sequence shown here is derived from an EMBL/GenBank/DDBJ whole genome shotgun (WGS) entry which is preliminary data.</text>
</comment>
<dbReference type="AlphaFoldDB" id="A0A5B7H6I2"/>
<feature type="region of interest" description="Disordered" evidence="1">
    <location>
        <begin position="1"/>
        <end position="21"/>
    </location>
</feature>
<evidence type="ECO:0000313" key="3">
    <source>
        <dbReference type="Proteomes" id="UP000324222"/>
    </source>
</evidence>
<evidence type="ECO:0000256" key="1">
    <source>
        <dbReference type="SAM" id="MobiDB-lite"/>
    </source>
</evidence>
<reference evidence="2 3" key="1">
    <citation type="submission" date="2019-05" db="EMBL/GenBank/DDBJ databases">
        <title>Another draft genome of Portunus trituberculatus and its Hox gene families provides insights of decapod evolution.</title>
        <authorList>
            <person name="Jeong J.-H."/>
            <person name="Song I."/>
            <person name="Kim S."/>
            <person name="Choi T."/>
            <person name="Kim D."/>
            <person name="Ryu S."/>
            <person name="Kim W."/>
        </authorList>
    </citation>
    <scope>NUCLEOTIDE SEQUENCE [LARGE SCALE GENOMIC DNA]</scope>
    <source>
        <tissue evidence="2">Muscle</tissue>
    </source>
</reference>
<dbReference type="Proteomes" id="UP000324222">
    <property type="component" value="Unassembled WGS sequence"/>
</dbReference>
<name>A0A5B7H6I2_PORTR</name>
<keyword evidence="3" id="KW-1185">Reference proteome</keyword>
<dbReference type="EMBL" id="VSRR010023490">
    <property type="protein sequence ID" value="MPC65536.1"/>
    <property type="molecule type" value="Genomic_DNA"/>
</dbReference>
<evidence type="ECO:0000313" key="2">
    <source>
        <dbReference type="EMBL" id="MPC65536.1"/>
    </source>
</evidence>
<sequence length="92" mass="10125">MTVVGSGKWKDSSRNLAGTGGRTASRRVFCLSNVLSSGERAGSRRELSQQRLVLRRESRQQKRAVSATSCPQERKQAAEESCLSNVLSSRKN</sequence>
<accession>A0A5B7H6I2</accession>
<organism evidence="2 3">
    <name type="scientific">Portunus trituberculatus</name>
    <name type="common">Swimming crab</name>
    <name type="synonym">Neptunus trituberculatus</name>
    <dbReference type="NCBI Taxonomy" id="210409"/>
    <lineage>
        <taxon>Eukaryota</taxon>
        <taxon>Metazoa</taxon>
        <taxon>Ecdysozoa</taxon>
        <taxon>Arthropoda</taxon>
        <taxon>Crustacea</taxon>
        <taxon>Multicrustacea</taxon>
        <taxon>Malacostraca</taxon>
        <taxon>Eumalacostraca</taxon>
        <taxon>Eucarida</taxon>
        <taxon>Decapoda</taxon>
        <taxon>Pleocyemata</taxon>
        <taxon>Brachyura</taxon>
        <taxon>Eubrachyura</taxon>
        <taxon>Portunoidea</taxon>
        <taxon>Portunidae</taxon>
        <taxon>Portuninae</taxon>
        <taxon>Portunus</taxon>
    </lineage>
</organism>
<feature type="compositionally biased region" description="Basic and acidic residues" evidence="1">
    <location>
        <begin position="41"/>
        <end position="60"/>
    </location>
</feature>
<gene>
    <name evidence="2" type="ORF">E2C01_059673</name>
</gene>